<reference evidence="1" key="1">
    <citation type="submission" date="2018-05" db="EMBL/GenBank/DDBJ databases">
        <authorList>
            <person name="Lanie J.A."/>
            <person name="Ng W.-L."/>
            <person name="Kazmierczak K.M."/>
            <person name="Andrzejewski T.M."/>
            <person name="Davidsen T.M."/>
            <person name="Wayne K.J."/>
            <person name="Tettelin H."/>
            <person name="Glass J.I."/>
            <person name="Rusch D."/>
            <person name="Podicherti R."/>
            <person name="Tsui H.-C.T."/>
            <person name="Winkler M.E."/>
        </authorList>
    </citation>
    <scope>NUCLEOTIDE SEQUENCE</scope>
</reference>
<gene>
    <name evidence="1" type="ORF">METZ01_LOCUS309656</name>
</gene>
<name>A0A382NAL1_9ZZZZ</name>
<sequence length="78" mass="8356">VTIDWNGKRFDLPLNTLSPESKALAAKLGGGSPFGSSPASGIHPWTDLKGRTLQARFLKADATSVSINWNGQVFTLPF</sequence>
<organism evidence="1">
    <name type="scientific">marine metagenome</name>
    <dbReference type="NCBI Taxonomy" id="408172"/>
    <lineage>
        <taxon>unclassified sequences</taxon>
        <taxon>metagenomes</taxon>
        <taxon>ecological metagenomes</taxon>
    </lineage>
</organism>
<proteinExistence type="predicted"/>
<accession>A0A382NAL1</accession>
<evidence type="ECO:0000313" key="1">
    <source>
        <dbReference type="EMBL" id="SVC56802.1"/>
    </source>
</evidence>
<dbReference type="AlphaFoldDB" id="A0A382NAL1"/>
<dbReference type="EMBL" id="UINC01098350">
    <property type="protein sequence ID" value="SVC56802.1"/>
    <property type="molecule type" value="Genomic_DNA"/>
</dbReference>
<feature type="non-terminal residue" evidence="1">
    <location>
        <position position="78"/>
    </location>
</feature>
<protein>
    <submittedName>
        <fullName evidence="1">Uncharacterized protein</fullName>
    </submittedName>
</protein>
<feature type="non-terminal residue" evidence="1">
    <location>
        <position position="1"/>
    </location>
</feature>